<comment type="similarity">
    <text evidence="2 9">Belongs to the TRAFAC class translation factor GTPase superfamily. Classic translation factor GTPase family. PrfC subfamily.</text>
</comment>
<dbReference type="InterPro" id="IPR035647">
    <property type="entry name" value="EFG_III/V"/>
</dbReference>
<feature type="binding site" evidence="9">
    <location>
        <begin position="102"/>
        <end position="106"/>
    </location>
    <ligand>
        <name>GTP</name>
        <dbReference type="ChEBI" id="CHEBI:37565"/>
    </ligand>
</feature>
<dbReference type="Gene3D" id="2.40.30.10">
    <property type="entry name" value="Translation factors"/>
    <property type="match status" value="1"/>
</dbReference>
<sequence>MSEEIEVTSQETAAKAPSLIAREVQRRRTFGIISHPDAGKTTLTEKLLLFSGAIQMAGTVKARKSARHATSDWMEIEKQRGISVASSVMQFDFRDHIINLLDTPGHQDFSEDTYRVLTAVDSALMVIDAAKGVEAQTIKLLDVCRMRNTPIVTFMNKMDRETRDPLELLDELESVLKIQCAPVTWPIGMGKNFRGVYHLLRDEVLLFRAGLESASQTFEVIKGIDNPKLQEMFPLEMDQLRMEVELVHGASHPFDLQEFLAGIQTPVFFGSAINNFGVREILSALVDWAPPPRERDATVRSVEPTEQPFSGFVFKIQANMDPAHRDRIAFLRVCSGRFERGMKVKHLRLGREVKVSSVVTFMASSREQVEEAFAGDIIGLPNHGNMQIGDSFSEGEQLQFTGIPYFAPDFFRQVRIRNPLKIKQLHKGLQQLGEEGAVQVFKPVQGGELVLGAVGVLQFEVVASRLMNEYGVDAVFEGTSISSARWVSSDDKKALADFEAALGHNVAYDAAGNLAYLATSGVNLRLTQERWPKLTFHATREHATKLS</sequence>
<dbReference type="InterPro" id="IPR053905">
    <property type="entry name" value="EF-G-like_DII"/>
</dbReference>
<evidence type="ECO:0000256" key="3">
    <source>
        <dbReference type="ARBA" id="ARBA00022490"/>
    </source>
</evidence>
<dbReference type="GO" id="GO:0005829">
    <property type="term" value="C:cytosol"/>
    <property type="evidence" value="ECO:0007669"/>
    <property type="project" value="TreeGrafter"/>
</dbReference>
<dbReference type="InterPro" id="IPR009000">
    <property type="entry name" value="Transl_B-barrel_sf"/>
</dbReference>
<reference evidence="11 12" key="1">
    <citation type="submission" date="2019-11" db="EMBL/GenBank/DDBJ databases">
        <title>Draft Genome Sequences of Six Type Strains of the Genus Massilia.</title>
        <authorList>
            <person name="Miess H."/>
            <person name="Frediansyah A."/>
            <person name="Goeker M."/>
            <person name="Gross H."/>
        </authorList>
    </citation>
    <scope>NUCLEOTIDE SEQUENCE [LARGE SCALE GENOMIC DNA]</scope>
    <source>
        <strain evidence="11 12">DSM 17513</strain>
    </source>
</reference>
<keyword evidence="4 9" id="KW-0547">Nucleotide-binding</keyword>
<dbReference type="InterPro" id="IPR004548">
    <property type="entry name" value="PrfC"/>
</dbReference>
<gene>
    <name evidence="9" type="primary">prfC</name>
    <name evidence="11" type="ORF">GJV26_25125</name>
</gene>
<dbReference type="InterPro" id="IPR032090">
    <property type="entry name" value="RF3_C"/>
</dbReference>
<dbReference type="Gene3D" id="3.30.70.3280">
    <property type="entry name" value="Peptide chain release factor 3, domain III"/>
    <property type="match status" value="1"/>
</dbReference>
<organism evidence="11 12">
    <name type="scientific">Pseudoduganella dura</name>
    <dbReference type="NCBI Taxonomy" id="321982"/>
    <lineage>
        <taxon>Bacteria</taxon>
        <taxon>Pseudomonadati</taxon>
        <taxon>Pseudomonadota</taxon>
        <taxon>Betaproteobacteria</taxon>
        <taxon>Burkholderiales</taxon>
        <taxon>Oxalobacteraceae</taxon>
        <taxon>Telluria group</taxon>
        <taxon>Pseudoduganella</taxon>
    </lineage>
</organism>
<dbReference type="SUPFAM" id="SSF52540">
    <property type="entry name" value="P-loop containing nucleoside triphosphate hydrolases"/>
    <property type="match status" value="1"/>
</dbReference>
<dbReference type="InterPro" id="IPR000795">
    <property type="entry name" value="T_Tr_GTP-bd_dom"/>
</dbReference>
<dbReference type="HAMAP" id="MF_00072">
    <property type="entry name" value="Rel_fac_3"/>
    <property type="match status" value="1"/>
</dbReference>
<evidence type="ECO:0000256" key="7">
    <source>
        <dbReference type="ARBA" id="ARBA00025017"/>
    </source>
</evidence>
<evidence type="ECO:0000313" key="12">
    <source>
        <dbReference type="Proteomes" id="UP000431684"/>
    </source>
</evidence>
<dbReference type="PANTHER" id="PTHR43556">
    <property type="entry name" value="PEPTIDE CHAIN RELEASE FACTOR RF3"/>
    <property type="match status" value="1"/>
</dbReference>
<comment type="subcellular location">
    <subcellularLocation>
        <location evidence="1 9">Cytoplasm</location>
    </subcellularLocation>
</comment>
<dbReference type="GO" id="GO:0016149">
    <property type="term" value="F:translation release factor activity, codon specific"/>
    <property type="evidence" value="ECO:0007669"/>
    <property type="project" value="UniProtKB-UniRule"/>
</dbReference>
<dbReference type="Gene3D" id="3.40.50.300">
    <property type="entry name" value="P-loop containing nucleotide triphosphate hydrolases"/>
    <property type="match status" value="1"/>
</dbReference>
<dbReference type="InterPro" id="IPR027417">
    <property type="entry name" value="P-loop_NTPase"/>
</dbReference>
<proteinExistence type="inferred from homology"/>
<evidence type="ECO:0000256" key="6">
    <source>
        <dbReference type="ARBA" id="ARBA00023134"/>
    </source>
</evidence>
<evidence type="ECO:0000256" key="2">
    <source>
        <dbReference type="ARBA" id="ARBA00009978"/>
    </source>
</evidence>
<dbReference type="NCBIfam" id="TIGR00503">
    <property type="entry name" value="prfC"/>
    <property type="match status" value="1"/>
</dbReference>
<dbReference type="InterPro" id="IPR038467">
    <property type="entry name" value="RF3_dom_3_sf"/>
</dbReference>
<dbReference type="Proteomes" id="UP000431684">
    <property type="component" value="Unassembled WGS sequence"/>
</dbReference>
<dbReference type="NCBIfam" id="TIGR00231">
    <property type="entry name" value="small_GTP"/>
    <property type="match status" value="1"/>
</dbReference>
<feature type="domain" description="Tr-type G" evidence="10">
    <location>
        <begin position="25"/>
        <end position="293"/>
    </location>
</feature>
<dbReference type="FunFam" id="3.30.70.3280:FF:000001">
    <property type="entry name" value="Peptide chain release factor 3"/>
    <property type="match status" value="1"/>
</dbReference>
<evidence type="ECO:0000256" key="1">
    <source>
        <dbReference type="ARBA" id="ARBA00004496"/>
    </source>
</evidence>
<dbReference type="InterPro" id="IPR031157">
    <property type="entry name" value="G_TR_CS"/>
</dbReference>
<dbReference type="EMBL" id="WNWM01000002">
    <property type="protein sequence ID" value="MUI15711.1"/>
    <property type="molecule type" value="Genomic_DNA"/>
</dbReference>
<dbReference type="GO" id="GO:0016150">
    <property type="term" value="F:translation release factor activity, codon nonspecific"/>
    <property type="evidence" value="ECO:0007669"/>
    <property type="project" value="TreeGrafter"/>
</dbReference>
<dbReference type="Pfam" id="PF00009">
    <property type="entry name" value="GTP_EFTU"/>
    <property type="match status" value="1"/>
</dbReference>
<dbReference type="NCBIfam" id="NF001964">
    <property type="entry name" value="PRK00741.1"/>
    <property type="match status" value="1"/>
</dbReference>
<dbReference type="InterPro" id="IPR005225">
    <property type="entry name" value="Small_GTP-bd"/>
</dbReference>
<keyword evidence="5 9" id="KW-0648">Protein biosynthesis</keyword>
<accession>A0A6I3XPL4</accession>
<evidence type="ECO:0000313" key="11">
    <source>
        <dbReference type="EMBL" id="MUI15711.1"/>
    </source>
</evidence>
<dbReference type="GO" id="GO:0006449">
    <property type="term" value="P:regulation of translational termination"/>
    <property type="evidence" value="ECO:0007669"/>
    <property type="project" value="UniProtKB-UniRule"/>
</dbReference>
<dbReference type="PROSITE" id="PS00301">
    <property type="entry name" value="G_TR_1"/>
    <property type="match status" value="1"/>
</dbReference>
<keyword evidence="6 9" id="KW-0342">GTP-binding</keyword>
<keyword evidence="3 9" id="KW-0963">Cytoplasm</keyword>
<dbReference type="PANTHER" id="PTHR43556:SF2">
    <property type="entry name" value="PEPTIDE CHAIN RELEASE FACTOR RF3"/>
    <property type="match status" value="1"/>
</dbReference>
<dbReference type="SUPFAM" id="SSF54980">
    <property type="entry name" value="EF-G C-terminal domain-like"/>
    <property type="match status" value="1"/>
</dbReference>
<comment type="function">
    <text evidence="7 9">Increases the formation of ribosomal termination complexes and stimulates activities of RF-1 and RF-2. It binds guanine nucleotides and has strong preference for UGA stop codons. It may interact directly with the ribosome. The stimulation of RF-1 and RF-2 is significantly reduced by GTP and GDP, but not by GMP.</text>
</comment>
<dbReference type="PRINTS" id="PR00315">
    <property type="entry name" value="ELONGATNFCT"/>
</dbReference>
<dbReference type="GO" id="GO:0097216">
    <property type="term" value="F:guanosine tetraphosphate binding"/>
    <property type="evidence" value="ECO:0007669"/>
    <property type="project" value="UniProtKB-ARBA"/>
</dbReference>
<dbReference type="FunFam" id="2.40.30.10:FF:000040">
    <property type="entry name" value="Peptide chain release factor 3"/>
    <property type="match status" value="1"/>
</dbReference>
<evidence type="ECO:0000256" key="4">
    <source>
        <dbReference type="ARBA" id="ARBA00022741"/>
    </source>
</evidence>
<dbReference type="CDD" id="cd04169">
    <property type="entry name" value="RF3"/>
    <property type="match status" value="1"/>
</dbReference>
<name>A0A6I3XPL4_9BURK</name>
<dbReference type="CDD" id="cd16259">
    <property type="entry name" value="RF3_III"/>
    <property type="match status" value="1"/>
</dbReference>
<dbReference type="GO" id="GO:0003924">
    <property type="term" value="F:GTPase activity"/>
    <property type="evidence" value="ECO:0007669"/>
    <property type="project" value="InterPro"/>
</dbReference>
<dbReference type="GO" id="GO:0005525">
    <property type="term" value="F:GTP binding"/>
    <property type="evidence" value="ECO:0007669"/>
    <property type="project" value="UniProtKB-UniRule"/>
</dbReference>
<dbReference type="SUPFAM" id="SSF50447">
    <property type="entry name" value="Translation proteins"/>
    <property type="match status" value="1"/>
</dbReference>
<feature type="binding site" evidence="9">
    <location>
        <begin position="156"/>
        <end position="159"/>
    </location>
    <ligand>
        <name>GTP</name>
        <dbReference type="ChEBI" id="CHEBI:37565"/>
    </ligand>
</feature>
<dbReference type="OrthoDB" id="9804431at2"/>
<evidence type="ECO:0000259" key="10">
    <source>
        <dbReference type="PROSITE" id="PS51722"/>
    </source>
</evidence>
<dbReference type="AlphaFoldDB" id="A0A6I3XPL4"/>
<dbReference type="Pfam" id="PF22042">
    <property type="entry name" value="EF-G_D2"/>
    <property type="match status" value="1"/>
</dbReference>
<feature type="binding site" evidence="9">
    <location>
        <begin position="34"/>
        <end position="41"/>
    </location>
    <ligand>
        <name>GTP</name>
        <dbReference type="ChEBI" id="CHEBI:37565"/>
    </ligand>
</feature>
<dbReference type="CDD" id="cd03689">
    <property type="entry name" value="RF3_II"/>
    <property type="match status" value="1"/>
</dbReference>
<dbReference type="Pfam" id="PF16658">
    <property type="entry name" value="RF3_C"/>
    <property type="match status" value="1"/>
</dbReference>
<dbReference type="PROSITE" id="PS51722">
    <property type="entry name" value="G_TR_2"/>
    <property type="match status" value="1"/>
</dbReference>
<protein>
    <recommendedName>
        <fullName evidence="8 9">Peptide chain release factor 3</fullName>
        <shortName evidence="9">RF-3</shortName>
    </recommendedName>
</protein>
<dbReference type="RefSeq" id="WP_155711364.1">
    <property type="nucleotide sequence ID" value="NZ_BMWU01000105.1"/>
</dbReference>
<dbReference type="InterPro" id="IPR041732">
    <property type="entry name" value="RF3_GTP-bd"/>
</dbReference>
<evidence type="ECO:0000256" key="9">
    <source>
        <dbReference type="HAMAP-Rule" id="MF_00072"/>
    </source>
</evidence>
<evidence type="ECO:0000256" key="8">
    <source>
        <dbReference type="ARBA" id="ARBA00073639"/>
    </source>
</evidence>
<evidence type="ECO:0000256" key="5">
    <source>
        <dbReference type="ARBA" id="ARBA00022917"/>
    </source>
</evidence>
<keyword evidence="12" id="KW-1185">Reference proteome</keyword>
<dbReference type="FunFam" id="3.40.50.300:FF:000542">
    <property type="entry name" value="Peptide chain release factor 3"/>
    <property type="match status" value="1"/>
</dbReference>
<comment type="caution">
    <text evidence="11">The sequence shown here is derived from an EMBL/GenBank/DDBJ whole genome shotgun (WGS) entry which is preliminary data.</text>
</comment>